<organism evidence="2 3">
    <name type="scientific">Amphibalanus amphitrite</name>
    <name type="common">Striped barnacle</name>
    <name type="synonym">Balanus amphitrite</name>
    <dbReference type="NCBI Taxonomy" id="1232801"/>
    <lineage>
        <taxon>Eukaryota</taxon>
        <taxon>Metazoa</taxon>
        <taxon>Ecdysozoa</taxon>
        <taxon>Arthropoda</taxon>
        <taxon>Crustacea</taxon>
        <taxon>Multicrustacea</taxon>
        <taxon>Cirripedia</taxon>
        <taxon>Thoracica</taxon>
        <taxon>Thoracicalcarea</taxon>
        <taxon>Balanomorpha</taxon>
        <taxon>Balanoidea</taxon>
        <taxon>Balanidae</taxon>
        <taxon>Amphibalaninae</taxon>
        <taxon>Amphibalanus</taxon>
    </lineage>
</organism>
<dbReference type="AlphaFoldDB" id="A0A6A4VGC4"/>
<dbReference type="InterPro" id="IPR008042">
    <property type="entry name" value="Retrotrans_Pao"/>
</dbReference>
<gene>
    <name evidence="2" type="ORF">FJT64_009410</name>
</gene>
<comment type="caution">
    <text evidence="2">The sequence shown here is derived from an EMBL/GenBank/DDBJ whole genome shotgun (WGS) entry which is preliminary data.</text>
</comment>
<dbReference type="Proteomes" id="UP000440578">
    <property type="component" value="Unassembled WGS sequence"/>
</dbReference>
<dbReference type="OrthoDB" id="5872779at2759"/>
<dbReference type="InterPro" id="IPR043502">
    <property type="entry name" value="DNA/RNA_pol_sf"/>
</dbReference>
<dbReference type="SUPFAM" id="SSF56672">
    <property type="entry name" value="DNA/RNA polymerases"/>
    <property type="match status" value="1"/>
</dbReference>
<feature type="domain" description="Reverse transcriptase" evidence="1">
    <location>
        <begin position="325"/>
        <end position="460"/>
    </location>
</feature>
<dbReference type="Pfam" id="PF05380">
    <property type="entry name" value="Peptidase_A17"/>
    <property type="match status" value="1"/>
</dbReference>
<proteinExistence type="predicted"/>
<evidence type="ECO:0000313" key="2">
    <source>
        <dbReference type="EMBL" id="KAF0292593.1"/>
    </source>
</evidence>
<protein>
    <recommendedName>
        <fullName evidence="1">Reverse transcriptase domain-containing protein</fullName>
    </recommendedName>
</protein>
<dbReference type="EMBL" id="VIIS01001802">
    <property type="protein sequence ID" value="KAF0292593.1"/>
    <property type="molecule type" value="Genomic_DNA"/>
</dbReference>
<dbReference type="GO" id="GO:0071897">
    <property type="term" value="P:DNA biosynthetic process"/>
    <property type="evidence" value="ECO:0007669"/>
    <property type="project" value="UniProtKB-ARBA"/>
</dbReference>
<dbReference type="Gene3D" id="3.30.70.270">
    <property type="match status" value="1"/>
</dbReference>
<evidence type="ECO:0000259" key="1">
    <source>
        <dbReference type="Pfam" id="PF00078"/>
    </source>
</evidence>
<reference evidence="2 3" key="1">
    <citation type="submission" date="2019-07" db="EMBL/GenBank/DDBJ databases">
        <title>Draft genome assembly of a fouling barnacle, Amphibalanus amphitrite (Darwin, 1854): The first reference genome for Thecostraca.</title>
        <authorList>
            <person name="Kim W."/>
        </authorList>
    </citation>
    <scope>NUCLEOTIDE SEQUENCE [LARGE SCALE GENOMIC DNA]</scope>
    <source>
        <strain evidence="2">SNU_AA5</strain>
        <tissue evidence="2">Soma without cirri and trophi</tissue>
    </source>
</reference>
<dbReference type="Pfam" id="PF00078">
    <property type="entry name" value="RVT_1"/>
    <property type="match status" value="1"/>
</dbReference>
<dbReference type="PANTHER" id="PTHR47331">
    <property type="entry name" value="PHD-TYPE DOMAIN-CONTAINING PROTEIN"/>
    <property type="match status" value="1"/>
</dbReference>
<dbReference type="InterPro" id="IPR043128">
    <property type="entry name" value="Rev_trsase/Diguanyl_cyclase"/>
</dbReference>
<dbReference type="InterPro" id="IPR000477">
    <property type="entry name" value="RT_dom"/>
</dbReference>
<name>A0A6A4VGC4_AMPAM</name>
<keyword evidence="3" id="KW-1185">Reference proteome</keyword>
<sequence length="770" mass="86902">MRLCCTGRPTRGRLPEQWELPTRLHLGLRSGSREDLVDMFNSMYESEFGDVSEESEQFSVSDRQWLKEVSSTIRKDDENHYEVALPKAEEGNTDESGHSDLLEEEIFMGTRLLARIESGTSGGTPDQDANPGSDLRSSLVFNIPAFDGDLMKWRAFWELFSVSIHQNGRYANIQKFVLLKSHLTGAAERAIEGIPVSGDGYITAIQPLEKRFHRDDLERENLMKQLLDAPTISNGNDLKAMRKLTDHLTAHTRALVVLGVAPDSFADFLLPVMRDKIPESWRLEWARQRKSSYQDFLKFLEQEATPRETARLTEKATSPGTSIRISVHNLNSKRNVACQADIKAAFHQVAIPESDRRYLQFLWHDQVLRFARVPFGLSCSPYMLLKTVSMHVAEYAGTDPELCSKIMSGSYMDDICITFKNKKEAQAGIERVGQIFSDARMELHKVRTSGETSPPSKLLGMLWSTETDYLADVIPDIPCPSTNSELLSAVAKPFDPLGVLTPWLIGAKIIFQSTWKSLPTLGWDDPLPADAQRQVEKWWAGTSKENVPFPRVFAHLGETEDVTFHVFCDASKSAYCTAVYAEHASATKETKETKEETKPKFSLVVNETTSTQQRQRIFDITTCSTLKQVVNRTSWAMRFVRNARGDRANRTTGPLTVTPEERRDALHFWIREAQQNAFHADLEALENGRSLLITSQLTKLRPQLDESGIICSVIGPVLGDLQVYLGHGHASSQLTTHQELGRRLVTVSKRRVVVLDKRCHSRIRVHSATR</sequence>
<evidence type="ECO:0000313" key="3">
    <source>
        <dbReference type="Proteomes" id="UP000440578"/>
    </source>
</evidence>
<accession>A0A6A4VGC4</accession>
<dbReference type="Pfam" id="PF03564">
    <property type="entry name" value="DUF1759"/>
    <property type="match status" value="1"/>
</dbReference>
<dbReference type="InterPro" id="IPR005312">
    <property type="entry name" value="DUF1759"/>
</dbReference>